<protein>
    <submittedName>
        <fullName evidence="2">Uncharacterized protein</fullName>
    </submittedName>
</protein>
<name>A0A7S0NDD9_9CRYP</name>
<organism evidence="2">
    <name type="scientific">Hanusia phi</name>
    <dbReference type="NCBI Taxonomy" id="3032"/>
    <lineage>
        <taxon>Eukaryota</taxon>
        <taxon>Cryptophyceae</taxon>
        <taxon>Pyrenomonadales</taxon>
        <taxon>Geminigeraceae</taxon>
        <taxon>Hanusia</taxon>
    </lineage>
</organism>
<feature type="region of interest" description="Disordered" evidence="1">
    <location>
        <begin position="67"/>
        <end position="95"/>
    </location>
</feature>
<evidence type="ECO:0000313" key="2">
    <source>
        <dbReference type="EMBL" id="CAD8506725.1"/>
    </source>
</evidence>
<sequence>MEIVASAFLYDVCIVCYAVTAGGLAEYKYNPHSKEEQESGERLRPTLRICLWKQHYWSTCALSEEGEENSATAASDSSVLPGDADQAEEDGDVWG</sequence>
<reference evidence="2" key="1">
    <citation type="submission" date="2021-01" db="EMBL/GenBank/DDBJ databases">
        <authorList>
            <person name="Corre E."/>
            <person name="Pelletier E."/>
            <person name="Niang G."/>
            <person name="Scheremetjew M."/>
            <person name="Finn R."/>
            <person name="Kale V."/>
            <person name="Holt S."/>
            <person name="Cochrane G."/>
            <person name="Meng A."/>
            <person name="Brown T."/>
            <person name="Cohen L."/>
        </authorList>
    </citation>
    <scope>NUCLEOTIDE SEQUENCE</scope>
    <source>
        <strain evidence="2">CCMP325</strain>
    </source>
</reference>
<accession>A0A7S0NDD9</accession>
<dbReference type="AlphaFoldDB" id="A0A7S0NDD9"/>
<dbReference type="EMBL" id="HBEO01033610">
    <property type="protein sequence ID" value="CAD8506725.1"/>
    <property type="molecule type" value="Transcribed_RNA"/>
</dbReference>
<feature type="compositionally biased region" description="Polar residues" evidence="1">
    <location>
        <begin position="69"/>
        <end position="78"/>
    </location>
</feature>
<feature type="compositionally biased region" description="Acidic residues" evidence="1">
    <location>
        <begin position="85"/>
        <end position="95"/>
    </location>
</feature>
<proteinExistence type="predicted"/>
<evidence type="ECO:0000256" key="1">
    <source>
        <dbReference type="SAM" id="MobiDB-lite"/>
    </source>
</evidence>
<gene>
    <name evidence="2" type="ORF">HPHI1048_LOCUS22746</name>
</gene>